<keyword evidence="1" id="KW-0812">Transmembrane</keyword>
<sequence length="641" mass="72973">MQLKHPEILYFLFLLLVPIIVHLFRLRRFKTQVFTNVRLLKTIKAQTQKNSQIKKWLLLSCRLLLLTAIILAFAQPYFPSKDTDSSNNQLFIVLDNSFSMQAKGKKGELFKRAVQELLEQIPESEQFSLLTNTESFWNTDIKSIRSDLQKLNYSALPFSLESQINKINTQKTFEKKDIIIITDAPQLIESNILSDKRNTLYFIIPQSEQKNNTAIDSVFIRETSDTFYELNVKVSQYGNPNNNIPISVYNGTKKLVTSQLTFSKKSEKVTFNIPKESFNGYVSIEDGALPYDNTYFFSIAALKKNKIMSIGETIKNNFLKRIYIEAEFDLSNTPLSDLNYSQIEKQDAIVLNELADIPLALQTTLKTFVQNGGNLVVIPDNVTKVGAYNSFLKNFGQIQLKGNEATDRKITKINFNHPLYSDVFESKVSNFQYPTTKNSFQITGSSSEILGYSDQSSFLSSTKFGAGTLYLFAAAVNNTNSNFQQSPLIVPTFYKMATATATGTVKAYTIGNNETLTVASKINKEAVLKVENQNEQFIPMQQVVNNNVQLYFSDLPQQAGNFLIKNKEDIIDAISFNYSRTESDLATADIKNSKDFEIIPSVESYYESSQSNRSDNQIWKWFVIFALFFLISEMAIIRFMK</sequence>
<dbReference type="RefSeq" id="WP_371567271.1">
    <property type="nucleotide sequence ID" value="NZ_JASMRN010000001.1"/>
</dbReference>
<evidence type="ECO:0000313" key="4">
    <source>
        <dbReference type="Proteomes" id="UP001568894"/>
    </source>
</evidence>
<evidence type="ECO:0000256" key="1">
    <source>
        <dbReference type="SAM" id="Phobius"/>
    </source>
</evidence>
<comment type="caution">
    <text evidence="3">The sequence shown here is derived from an EMBL/GenBank/DDBJ whole genome shotgun (WGS) entry which is preliminary data.</text>
</comment>
<evidence type="ECO:0000313" key="3">
    <source>
        <dbReference type="EMBL" id="MEZ7513828.1"/>
    </source>
</evidence>
<dbReference type="Proteomes" id="UP001568894">
    <property type="component" value="Unassembled WGS sequence"/>
</dbReference>
<protein>
    <submittedName>
        <fullName evidence="3">BatA and WFA domain-containing protein</fullName>
    </submittedName>
</protein>
<proteinExistence type="predicted"/>
<reference evidence="3 4" key="1">
    <citation type="submission" date="2023-05" db="EMBL/GenBank/DDBJ databases">
        <title>Adaptations of aquatic viruses from atmosphere-close ecosystems of the Central Arctic Ocean.</title>
        <authorList>
            <person name="Rahlff J."/>
            <person name="Holmfeldt K."/>
        </authorList>
    </citation>
    <scope>NUCLEOTIDE SEQUENCE [LARGE SCALE GENOMIC DNA]</scope>
    <source>
        <strain evidence="3 4">Arc14</strain>
    </source>
</reference>
<dbReference type="InterPro" id="IPR011933">
    <property type="entry name" value="Double_TM_dom"/>
</dbReference>
<feature type="transmembrane region" description="Helical" evidence="1">
    <location>
        <begin position="56"/>
        <end position="78"/>
    </location>
</feature>
<accession>A0ABV4KBH7</accession>
<gene>
    <name evidence="3" type="ORF">QO192_00885</name>
</gene>
<dbReference type="InterPro" id="IPR029062">
    <property type="entry name" value="Class_I_gatase-like"/>
</dbReference>
<organism evidence="3 4">
    <name type="scientific">Flavobacterium frigidarium</name>
    <dbReference type="NCBI Taxonomy" id="99286"/>
    <lineage>
        <taxon>Bacteria</taxon>
        <taxon>Pseudomonadati</taxon>
        <taxon>Bacteroidota</taxon>
        <taxon>Flavobacteriia</taxon>
        <taxon>Flavobacteriales</taxon>
        <taxon>Flavobacteriaceae</taxon>
        <taxon>Flavobacterium</taxon>
    </lineage>
</organism>
<dbReference type="SUPFAM" id="SSF52317">
    <property type="entry name" value="Class I glutamine amidotransferase-like"/>
    <property type="match status" value="1"/>
</dbReference>
<dbReference type="NCBIfam" id="TIGR02226">
    <property type="entry name" value="two_anch"/>
    <property type="match status" value="1"/>
</dbReference>
<dbReference type="PANTHER" id="PTHR37464:SF1">
    <property type="entry name" value="BLL2463 PROTEIN"/>
    <property type="match status" value="1"/>
</dbReference>
<dbReference type="PANTHER" id="PTHR37464">
    <property type="entry name" value="BLL2463 PROTEIN"/>
    <property type="match status" value="1"/>
</dbReference>
<keyword evidence="1" id="KW-0472">Membrane</keyword>
<evidence type="ECO:0000259" key="2">
    <source>
        <dbReference type="Pfam" id="PF07584"/>
    </source>
</evidence>
<name>A0ABV4KBH7_9FLAO</name>
<dbReference type="Pfam" id="PF07584">
    <property type="entry name" value="BatA"/>
    <property type="match status" value="1"/>
</dbReference>
<feature type="domain" description="Aerotolerance regulator N-terminal" evidence="2">
    <location>
        <begin position="1"/>
        <end position="76"/>
    </location>
</feature>
<keyword evidence="4" id="KW-1185">Reference proteome</keyword>
<dbReference type="InterPro" id="IPR024163">
    <property type="entry name" value="Aerotolerance_reg_N"/>
</dbReference>
<dbReference type="EMBL" id="JASMRN010000001">
    <property type="protein sequence ID" value="MEZ7513828.1"/>
    <property type="molecule type" value="Genomic_DNA"/>
</dbReference>
<keyword evidence="1" id="KW-1133">Transmembrane helix</keyword>
<feature type="transmembrane region" description="Helical" evidence="1">
    <location>
        <begin position="618"/>
        <end position="637"/>
    </location>
</feature>
<feature type="transmembrane region" description="Helical" evidence="1">
    <location>
        <begin position="6"/>
        <end position="24"/>
    </location>
</feature>